<dbReference type="Proteomes" id="UP000541558">
    <property type="component" value="Unassembled WGS sequence"/>
</dbReference>
<dbReference type="AlphaFoldDB" id="A0A8H5F740"/>
<evidence type="ECO:0000313" key="2">
    <source>
        <dbReference type="EMBL" id="KAF5326245.1"/>
    </source>
</evidence>
<reference evidence="2 3" key="1">
    <citation type="journal article" date="2020" name="ISME J.">
        <title>Uncovering the hidden diversity of litter-decomposition mechanisms in mushroom-forming fungi.</title>
        <authorList>
            <person name="Floudas D."/>
            <person name="Bentzer J."/>
            <person name="Ahren D."/>
            <person name="Johansson T."/>
            <person name="Persson P."/>
            <person name="Tunlid A."/>
        </authorList>
    </citation>
    <scope>NUCLEOTIDE SEQUENCE [LARGE SCALE GENOMIC DNA]</scope>
    <source>
        <strain evidence="2 3">CBS 175.51</strain>
    </source>
</reference>
<evidence type="ECO:0000313" key="3">
    <source>
        <dbReference type="Proteomes" id="UP000541558"/>
    </source>
</evidence>
<protein>
    <submittedName>
        <fullName evidence="2">Uncharacterized protein</fullName>
    </submittedName>
</protein>
<proteinExistence type="predicted"/>
<sequence>MHAMSNRKAQAAQISEMGMRGYGSKDGTNHPSILDELPASVKSREGRLECEYKDAHTIQGHTAPPLRTPTSCMDKPQDSRLRSQTATISHCWIDVHAHSADDSIHGAPSTRSPRPPTIPGVVDTPIHPTTSTHIRPRSSPNASTPVLEFSARLGLEVANVTKRKVYRSNRDPTSNPGKATHTPSVSGTVLSVWKVVTTAAGDGLFTNDKVINAFYA</sequence>
<accession>A0A8H5F740</accession>
<keyword evidence="3" id="KW-1185">Reference proteome</keyword>
<dbReference type="EMBL" id="JAACJK010000163">
    <property type="protein sequence ID" value="KAF5326245.1"/>
    <property type="molecule type" value="Genomic_DNA"/>
</dbReference>
<organism evidence="2 3">
    <name type="scientific">Ephemerocybe angulata</name>
    <dbReference type="NCBI Taxonomy" id="980116"/>
    <lineage>
        <taxon>Eukaryota</taxon>
        <taxon>Fungi</taxon>
        <taxon>Dikarya</taxon>
        <taxon>Basidiomycota</taxon>
        <taxon>Agaricomycotina</taxon>
        <taxon>Agaricomycetes</taxon>
        <taxon>Agaricomycetidae</taxon>
        <taxon>Agaricales</taxon>
        <taxon>Agaricineae</taxon>
        <taxon>Psathyrellaceae</taxon>
        <taxon>Ephemerocybe</taxon>
    </lineage>
</organism>
<comment type="caution">
    <text evidence="2">The sequence shown here is derived from an EMBL/GenBank/DDBJ whole genome shotgun (WGS) entry which is preliminary data.</text>
</comment>
<gene>
    <name evidence="2" type="ORF">D9611_000656</name>
</gene>
<feature type="region of interest" description="Disordered" evidence="1">
    <location>
        <begin position="102"/>
        <end position="121"/>
    </location>
</feature>
<evidence type="ECO:0000256" key="1">
    <source>
        <dbReference type="SAM" id="MobiDB-lite"/>
    </source>
</evidence>
<name>A0A8H5F740_9AGAR</name>